<evidence type="ECO:0000256" key="3">
    <source>
        <dbReference type="ARBA" id="ARBA00022960"/>
    </source>
</evidence>
<feature type="region of interest" description="Disordered" evidence="6">
    <location>
        <begin position="1353"/>
        <end position="1383"/>
    </location>
</feature>
<reference evidence="9" key="1">
    <citation type="submission" date="2020-08" db="EMBL/GenBank/DDBJ databases">
        <title>Genomic Encyclopedia of Type Strains, Phase III (KMG-III): the genomes of soil and plant-associated and newly described type strains.</title>
        <authorList>
            <person name="Whitman W."/>
        </authorList>
    </citation>
    <scope>NUCLEOTIDE SEQUENCE [LARGE SCALE GENOMIC DNA]</scope>
    <source>
        <strain evidence="9">CECT 8628</strain>
    </source>
</reference>
<evidence type="ECO:0000256" key="2">
    <source>
        <dbReference type="ARBA" id="ARBA00022692"/>
    </source>
</evidence>
<keyword evidence="4 7" id="KW-1133">Transmembrane helix</keyword>
<dbReference type="GO" id="GO:0008658">
    <property type="term" value="F:penicillin binding"/>
    <property type="evidence" value="ECO:0007669"/>
    <property type="project" value="InterPro"/>
</dbReference>
<dbReference type="GO" id="GO:0015648">
    <property type="term" value="F:lipid-linked peptidoglycan transporter activity"/>
    <property type="evidence" value="ECO:0007669"/>
    <property type="project" value="TreeGrafter"/>
</dbReference>
<feature type="transmembrane region" description="Helical" evidence="7">
    <location>
        <begin position="700"/>
        <end position="719"/>
    </location>
</feature>
<evidence type="ECO:0000256" key="7">
    <source>
        <dbReference type="SAM" id="Phobius"/>
    </source>
</evidence>
<feature type="transmembrane region" description="Helical" evidence="7">
    <location>
        <begin position="417"/>
        <end position="438"/>
    </location>
</feature>
<sequence length="1383" mass="153575">MKQDTTTPISRKKERLFLILTGIILLLLFIRLFYVEQKNFTDVNQRLKDGTMINLNAPHLAQNLGALLKKGYYFEDQNDINLIENTIAGSLKSGLKFDNIGELNKQRFNINADQAFEEGGESFKQRVTVSRSLLGYTGDDSVRFIQEKSNPPALPATTDAGLDGSTISGKIFNKKLPVSGVLVRLQMILPQDSIYNDEEAGLIKTQAKQTSAYKLVYVLDDKGQKHLQSIIAFSRTDGNGEYAFKNLPANKAFEVLPLQPGFQFGKTQGTENLDGDETFNFYQSPHTIRLLSARDYNILKKEKSFIIRTPAEFNLWYWTIVAGFFAGFLITHLILAWKFSESDQLILPLVMVLTGLSFLTLFSLQDPLRDRFFARDTVVYLALGFVAMLLMLSVSIRRFNADSVFYRMLVFKNNHKAANGWPWIAAAIVLLVLTIRFGAGPEGSGVKVNLFGFQPSEIVKYLVIIFLAGFFAVNEKFISEYASWRKRWSFFSFALIAIGITLLLFLMLGDMGPAIIICFTFIILFSFSRGDFMFMAISVVFYVIVTWIFKNVWLSAGLTLAMLLFVFFYKRKQLSESAIMALIVIAGFLTIDKIPHLDKLIPGPVERLVERKAIWQDAWNNEVYGGDQVANGLWAMASGGAAGQGIGEGFAKTIPEAHTDMILPSMGEEFGWAGIIAIFLLFLIYLHRSIIIGRQTGTPFLFYLCAGIGVCTFIQFILIAGGSTGALPLSGVALPFQSYGGSSLVANFIAAGFLLSASKVRGTPLQMSYITRQQDRNLVPALLAACIGMILLTINISRYFFNNRQWLVKPALVADRSGARMFSYNPRIGILMNKLQAGTLYDRNGLILATSNPELINKQQKALSAAGVGNYGLDSAMHKRLTRFYPFEEQMFFWVGDANTDVFNGSTNGYFAEYGEAAELRGFKMPVSNYNVHASFFREDRFLPRGVKEMAVSKKDYSALAPLLAAGINSEEVDAFKKRNRDVQLTVDADLQTSIQRSIAVDTSFNYKRISVVIMEPATGDVLASAVYPLPPVHNWDLLNMPVPEQNKLAQWVTTTDLGFTYATQPGSTAKVLTTMAAFNKLGLDAAKVTYHVNEAERIRTKGLEPDETGEITLERAVAKSNNVYFIKLANQQHLEENMADLYLKTGMFLHGVGGYFYNKPSENADQEEKWRTLWRNTEFHTKPKYDPNNIRRSRSMGISGMAWGQGALIATPAAVARLVSGVANNGNLVANRFVLKVSASLTAVKAGIKLANNPKYARLITGYMIEQSAPKAPILGISVAGKTGTPERIWKKQSINDGWYVFFAPMAKANGNIVVCIRIESTRGSSDAVRLAGQHVIPFLLKKGYIKSIVPVSREDSGQSDRPEDTTTPEPPAADTTGTVNQ</sequence>
<organism evidence="9 10">
    <name type="scientific">Mucilaginibacter gotjawali</name>
    <dbReference type="NCBI Taxonomy" id="1550579"/>
    <lineage>
        <taxon>Bacteria</taxon>
        <taxon>Pseudomonadati</taxon>
        <taxon>Bacteroidota</taxon>
        <taxon>Sphingobacteriia</taxon>
        <taxon>Sphingobacteriales</taxon>
        <taxon>Sphingobacteriaceae</taxon>
        <taxon>Mucilaginibacter</taxon>
    </lineage>
</organism>
<feature type="transmembrane region" description="Helical" evidence="7">
    <location>
        <begin position="778"/>
        <end position="801"/>
    </location>
</feature>
<dbReference type="RefSeq" id="WP_183476441.1">
    <property type="nucleotide sequence ID" value="NZ_JACHWX010000035.1"/>
</dbReference>
<evidence type="ECO:0000313" key="9">
    <source>
        <dbReference type="EMBL" id="MBB3059160.1"/>
    </source>
</evidence>
<feature type="compositionally biased region" description="Low complexity" evidence="6">
    <location>
        <begin position="1374"/>
        <end position="1383"/>
    </location>
</feature>
<dbReference type="EMBL" id="JACHWX010000035">
    <property type="protein sequence ID" value="MBB3059160.1"/>
    <property type="molecule type" value="Genomic_DNA"/>
</dbReference>
<dbReference type="SUPFAM" id="SSF56601">
    <property type="entry name" value="beta-lactamase/transpeptidase-like"/>
    <property type="match status" value="1"/>
</dbReference>
<evidence type="ECO:0000259" key="8">
    <source>
        <dbReference type="Pfam" id="PF00905"/>
    </source>
</evidence>
<dbReference type="GO" id="GO:0008360">
    <property type="term" value="P:regulation of cell shape"/>
    <property type="evidence" value="ECO:0007669"/>
    <property type="project" value="UniProtKB-KW"/>
</dbReference>
<comment type="caution">
    <text evidence="9">The sequence shown here is derived from an EMBL/GenBank/DDBJ whole genome shotgun (WGS) entry which is preliminary data.</text>
</comment>
<evidence type="ECO:0000313" key="10">
    <source>
        <dbReference type="Proteomes" id="UP000539265"/>
    </source>
</evidence>
<protein>
    <submittedName>
        <fullName evidence="9">Cell division protein FtsW (Lipid II flippase)</fullName>
    </submittedName>
</protein>
<feature type="domain" description="Penicillin-binding protein transpeptidase" evidence="8">
    <location>
        <begin position="1011"/>
        <end position="1324"/>
    </location>
</feature>
<keyword evidence="2 7" id="KW-0812">Transmembrane</keyword>
<keyword evidence="9" id="KW-0131">Cell cycle</keyword>
<dbReference type="InterPro" id="IPR012338">
    <property type="entry name" value="Beta-lactam/transpept-like"/>
</dbReference>
<evidence type="ECO:0000256" key="4">
    <source>
        <dbReference type="ARBA" id="ARBA00022989"/>
    </source>
</evidence>
<feature type="transmembrane region" description="Helical" evidence="7">
    <location>
        <begin position="315"/>
        <end position="336"/>
    </location>
</feature>
<feature type="compositionally biased region" description="Basic and acidic residues" evidence="6">
    <location>
        <begin position="1354"/>
        <end position="1366"/>
    </location>
</feature>
<feature type="transmembrane region" description="Helical" evidence="7">
    <location>
        <begin position="739"/>
        <end position="757"/>
    </location>
</feature>
<dbReference type="GO" id="GO:0032153">
    <property type="term" value="C:cell division site"/>
    <property type="evidence" value="ECO:0007669"/>
    <property type="project" value="TreeGrafter"/>
</dbReference>
<feature type="transmembrane region" description="Helical" evidence="7">
    <location>
        <begin position="458"/>
        <end position="478"/>
    </location>
</feature>
<dbReference type="PANTHER" id="PTHR30474:SF3">
    <property type="entry name" value="PEPTIDOGLYCAN GLYCOSYLTRANSFERASE RODA"/>
    <property type="match status" value="1"/>
</dbReference>
<feature type="transmembrane region" description="Helical" evidence="7">
    <location>
        <begin position="670"/>
        <end position="688"/>
    </location>
</feature>
<comment type="subcellular location">
    <subcellularLocation>
        <location evidence="1">Membrane</location>
        <topology evidence="1">Multi-pass membrane protein</topology>
    </subcellularLocation>
</comment>
<dbReference type="InterPro" id="IPR001182">
    <property type="entry name" value="FtsW/RodA"/>
</dbReference>
<accession>A0A839SQQ8</accession>
<dbReference type="Gene3D" id="3.40.710.10">
    <property type="entry name" value="DD-peptidase/beta-lactamase superfamily"/>
    <property type="match status" value="1"/>
</dbReference>
<keyword evidence="5 7" id="KW-0472">Membrane</keyword>
<gene>
    <name evidence="9" type="ORF">FHS11_005621</name>
</gene>
<dbReference type="Proteomes" id="UP000539265">
    <property type="component" value="Unassembled WGS sequence"/>
</dbReference>
<feature type="transmembrane region" description="Helical" evidence="7">
    <location>
        <begin position="377"/>
        <end position="396"/>
    </location>
</feature>
<dbReference type="PANTHER" id="PTHR30474">
    <property type="entry name" value="CELL CYCLE PROTEIN"/>
    <property type="match status" value="1"/>
</dbReference>
<dbReference type="GO" id="GO:0051301">
    <property type="term" value="P:cell division"/>
    <property type="evidence" value="ECO:0007669"/>
    <property type="project" value="UniProtKB-KW"/>
</dbReference>
<dbReference type="GO" id="GO:0005886">
    <property type="term" value="C:plasma membrane"/>
    <property type="evidence" value="ECO:0007669"/>
    <property type="project" value="TreeGrafter"/>
</dbReference>
<dbReference type="Pfam" id="PF01098">
    <property type="entry name" value="FTSW_RODA_SPOVE"/>
    <property type="match status" value="1"/>
</dbReference>
<keyword evidence="10" id="KW-1185">Reference proteome</keyword>
<keyword evidence="9" id="KW-0132">Cell division</keyword>
<evidence type="ECO:0000256" key="1">
    <source>
        <dbReference type="ARBA" id="ARBA00004141"/>
    </source>
</evidence>
<feature type="transmembrane region" description="Helical" evidence="7">
    <location>
        <begin position="490"/>
        <end position="508"/>
    </location>
</feature>
<evidence type="ECO:0000256" key="5">
    <source>
        <dbReference type="ARBA" id="ARBA00023136"/>
    </source>
</evidence>
<feature type="transmembrane region" description="Helical" evidence="7">
    <location>
        <begin position="16"/>
        <end position="34"/>
    </location>
</feature>
<dbReference type="Pfam" id="PF00905">
    <property type="entry name" value="Transpeptidase"/>
    <property type="match status" value="1"/>
</dbReference>
<keyword evidence="3" id="KW-0133">Cell shape</keyword>
<feature type="transmembrane region" description="Helical" evidence="7">
    <location>
        <begin position="514"/>
        <end position="545"/>
    </location>
</feature>
<dbReference type="InterPro" id="IPR001460">
    <property type="entry name" value="PCN-bd_Tpept"/>
</dbReference>
<proteinExistence type="predicted"/>
<feature type="transmembrane region" description="Helical" evidence="7">
    <location>
        <begin position="345"/>
        <end position="365"/>
    </location>
</feature>
<name>A0A839SQQ8_9SPHI</name>
<evidence type="ECO:0000256" key="6">
    <source>
        <dbReference type="SAM" id="MobiDB-lite"/>
    </source>
</evidence>